<organism evidence="2 3">
    <name type="scientific">Portunus trituberculatus</name>
    <name type="common">Swimming crab</name>
    <name type="synonym">Neptunus trituberculatus</name>
    <dbReference type="NCBI Taxonomy" id="210409"/>
    <lineage>
        <taxon>Eukaryota</taxon>
        <taxon>Metazoa</taxon>
        <taxon>Ecdysozoa</taxon>
        <taxon>Arthropoda</taxon>
        <taxon>Crustacea</taxon>
        <taxon>Multicrustacea</taxon>
        <taxon>Malacostraca</taxon>
        <taxon>Eumalacostraca</taxon>
        <taxon>Eucarida</taxon>
        <taxon>Decapoda</taxon>
        <taxon>Pleocyemata</taxon>
        <taxon>Brachyura</taxon>
        <taxon>Eubrachyura</taxon>
        <taxon>Portunoidea</taxon>
        <taxon>Portunidae</taxon>
        <taxon>Portuninae</taxon>
        <taxon>Portunus</taxon>
    </lineage>
</organism>
<sequence length="142" mass="15620">MAARECSMLLLWFLWLRCGRSSSVGQRENTPRPTAPRTPAPCILGLLISGAARSPTCPYDGLGTPSRARTATRYAAHTPMSVLRRHNLGEEKQRASEEIFRIGPMCPSLDVTTYKEKYRAGPHHSIGRGGGGRWLGLVCRSL</sequence>
<dbReference type="EMBL" id="VSRR010015076">
    <property type="protein sequence ID" value="MPC57780.1"/>
    <property type="molecule type" value="Genomic_DNA"/>
</dbReference>
<protein>
    <recommendedName>
        <fullName evidence="4">Secreted protein</fullName>
    </recommendedName>
</protein>
<feature type="signal peptide" evidence="1">
    <location>
        <begin position="1"/>
        <end position="21"/>
    </location>
</feature>
<evidence type="ECO:0000313" key="2">
    <source>
        <dbReference type="EMBL" id="MPC57780.1"/>
    </source>
</evidence>
<accession>A0A5B7GBW9</accession>
<evidence type="ECO:0008006" key="4">
    <source>
        <dbReference type="Google" id="ProtNLM"/>
    </source>
</evidence>
<evidence type="ECO:0000256" key="1">
    <source>
        <dbReference type="SAM" id="SignalP"/>
    </source>
</evidence>
<name>A0A5B7GBW9_PORTR</name>
<evidence type="ECO:0000313" key="3">
    <source>
        <dbReference type="Proteomes" id="UP000324222"/>
    </source>
</evidence>
<proteinExistence type="predicted"/>
<feature type="chain" id="PRO_5023060843" description="Secreted protein" evidence="1">
    <location>
        <begin position="22"/>
        <end position="142"/>
    </location>
</feature>
<keyword evidence="3" id="KW-1185">Reference proteome</keyword>
<keyword evidence="1" id="KW-0732">Signal</keyword>
<dbReference type="AlphaFoldDB" id="A0A5B7GBW9"/>
<reference evidence="2 3" key="1">
    <citation type="submission" date="2019-05" db="EMBL/GenBank/DDBJ databases">
        <title>Another draft genome of Portunus trituberculatus and its Hox gene families provides insights of decapod evolution.</title>
        <authorList>
            <person name="Jeong J.-H."/>
            <person name="Song I."/>
            <person name="Kim S."/>
            <person name="Choi T."/>
            <person name="Kim D."/>
            <person name="Ryu S."/>
            <person name="Kim W."/>
        </authorList>
    </citation>
    <scope>NUCLEOTIDE SEQUENCE [LARGE SCALE GENOMIC DNA]</scope>
    <source>
        <tissue evidence="2">Muscle</tissue>
    </source>
</reference>
<gene>
    <name evidence="2" type="ORF">E2C01_051769</name>
</gene>
<dbReference type="Proteomes" id="UP000324222">
    <property type="component" value="Unassembled WGS sequence"/>
</dbReference>
<comment type="caution">
    <text evidence="2">The sequence shown here is derived from an EMBL/GenBank/DDBJ whole genome shotgun (WGS) entry which is preliminary data.</text>
</comment>